<dbReference type="Proteomes" id="UP000324800">
    <property type="component" value="Unassembled WGS sequence"/>
</dbReference>
<reference evidence="1 2" key="1">
    <citation type="submission" date="2019-03" db="EMBL/GenBank/DDBJ databases">
        <title>Single cell metagenomics reveals metabolic interactions within the superorganism composed of flagellate Streblomastix strix and complex community of Bacteroidetes bacteria on its surface.</title>
        <authorList>
            <person name="Treitli S.C."/>
            <person name="Kolisko M."/>
            <person name="Husnik F."/>
            <person name="Keeling P."/>
            <person name="Hampl V."/>
        </authorList>
    </citation>
    <scope>NUCLEOTIDE SEQUENCE [LARGE SCALE GENOMIC DNA]</scope>
    <source>
        <strain evidence="1">ST1C</strain>
    </source>
</reference>
<protein>
    <submittedName>
        <fullName evidence="1">Uncharacterized protein</fullName>
    </submittedName>
</protein>
<accession>A0A5J4WV13</accession>
<dbReference type="EMBL" id="SNRW01000875">
    <property type="protein sequence ID" value="KAA6398818.1"/>
    <property type="molecule type" value="Genomic_DNA"/>
</dbReference>
<proteinExistence type="predicted"/>
<gene>
    <name evidence="1" type="ORF">EZS28_005655</name>
</gene>
<organism evidence="1 2">
    <name type="scientific">Streblomastix strix</name>
    <dbReference type="NCBI Taxonomy" id="222440"/>
    <lineage>
        <taxon>Eukaryota</taxon>
        <taxon>Metamonada</taxon>
        <taxon>Preaxostyla</taxon>
        <taxon>Oxymonadida</taxon>
        <taxon>Streblomastigidae</taxon>
        <taxon>Streblomastix</taxon>
    </lineage>
</organism>
<evidence type="ECO:0000313" key="1">
    <source>
        <dbReference type="EMBL" id="KAA6398818.1"/>
    </source>
</evidence>
<name>A0A5J4WV13_9EUKA</name>
<sequence length="1520" mass="163391">MNIIRRSDTVSNEFQGTPVLIANKIFSLSNNIFTVYKDDFQQTSTQTTTPTINSANSDFVFGGDLIDQQPTVTANLALQVTGTRSPIQIKRGTYTESSISTALFSIAGNDVIIGQGRYAPRFVNLGTFLQSARSLQIISGTFSSNTSSATLVFSFTQNASVTIGSASTVPVFDSINSTTLNYCRLKINSGNFISASTSTYLLNLEASDITIGDASSQAPSFSAQRILNAHFGTSNILKGSFTGIGSDNEGNLLIRQSTFTVLDGVPSFTNINQIVVNNSTVNINSGTFSGIGEKPLIASSNNAILNIGQTTSTAVLTFAANQIINTAASQLNFNRGGISSSSTTLPLIQAITTPITIDTGNGIPTFSAQRIIDILVLSLTSNKGTFIDTTALGTYLKTNGTRVTIGATITGNVPSFTLDQFDIQGRSVEIISAQITGGTETNSVIKATTNSQVIIGTATGVPTLTLTAATIIEVTSATLTIYRGVFNGATSTLGTIIKTPNSQITYAAPVTPQINGIELFEVDGGTITVTSGYLIKAVERTSSLIRAFNNSTVVIGQQTATGTALTLIGTTILDIVGGTLSIYRASINSSSQIQYAFQATNTYISLGKNDVYPTFNGVNGVNPSIKATYSATINIGIGATAPTFSCSRAIGINDSVLNIYRGAFSSQTSAIASYVISATNSAVTVGNGQTPTFTSGNVFDTLNGAFDFISASYPITGIDVTTSNTVTTIGNLTSSLPVSFQRQKLLSITRSIEDSSISQTLTFDGYRLFDEYCDTDAGIDDHVYLFYENYVGIDSYILVTIREINNVLIVHDLVNPHLVGVTLIDVKHVAQVGLSIVSGTYKLPEETESVGTVFTIYNAITTIGNGAVPQFPNLEQLRVINESLDVFDGLFAGSSTSTKHMIHTMNTSVNIIAGTFTAANTYSPMIQKNGGNNLNILTLWITKSAGKFYIENSQFIGISEQIGSFIRLSTLPRKQMNAVRKIIKSTVISGASFSLEIGQQNAAIIIKEEIETTQLLLNRFINTQNSQAFLITQDRFNVGIVSNEFDNNRRGLSLGGAISIVSGSSNGTLNNYNTFVNNNGTRTGVIFANPKHEATPILIPTCAIQNNFFYNNTVREEGEDNANGIDISCKFITSTEIGGNLLKHVLNNINIRINRELQIKVIDIDITSTASPFTIFFIGGAGTFEAEKTNIRISSIKSKLFESTQAIKLFRITDGSTLTSVLNSTSSLIDIVLDSNSTFEIADSTFDAVRNIRYADIKVESKPLRFVFSKVTFISTNDAATTKVAQISGAPIQIADVFDHCTVPTTKRPLIQISGENCINQYDSTLLDISLKGKLDEVVSLGPEIAETFVATKDISYIGERYVMQTNSDAQIRVVSTGNLQLRAITFIQQTGGLNIIKVDSPDAIVVLDDIGFFVANRRLIESGQDELPSINLKRISSSQILINPFLKIEPGYSFVLSRIRFGDWIATSNEPLIDIKGQLQNALIENITLVRVGRQYGGPKLLNLNIKIPERRKDQQCYC</sequence>
<comment type="caution">
    <text evidence="1">The sequence shown here is derived from an EMBL/GenBank/DDBJ whole genome shotgun (WGS) entry which is preliminary data.</text>
</comment>
<evidence type="ECO:0000313" key="2">
    <source>
        <dbReference type="Proteomes" id="UP000324800"/>
    </source>
</evidence>